<dbReference type="Proteomes" id="UP001153321">
    <property type="component" value="Chromosome 26"/>
</dbReference>
<accession>A0A9P0I9K8</accession>
<keyword evidence="2" id="KW-1185">Reference proteome</keyword>
<proteinExistence type="predicted"/>
<evidence type="ECO:0000313" key="2">
    <source>
        <dbReference type="Proteomes" id="UP001153321"/>
    </source>
</evidence>
<dbReference type="EMBL" id="LR824557">
    <property type="protein sequence ID" value="CAH1642223.1"/>
    <property type="molecule type" value="Genomic_DNA"/>
</dbReference>
<reference evidence="1" key="1">
    <citation type="submission" date="2022-02" db="EMBL/GenBank/DDBJ databases">
        <authorList>
            <person name="King R."/>
        </authorList>
    </citation>
    <scope>NUCLEOTIDE SEQUENCE</scope>
</reference>
<organism evidence="1 2">
    <name type="scientific">Spodoptera littoralis</name>
    <name type="common">Egyptian cotton leafworm</name>
    <dbReference type="NCBI Taxonomy" id="7109"/>
    <lineage>
        <taxon>Eukaryota</taxon>
        <taxon>Metazoa</taxon>
        <taxon>Ecdysozoa</taxon>
        <taxon>Arthropoda</taxon>
        <taxon>Hexapoda</taxon>
        <taxon>Insecta</taxon>
        <taxon>Pterygota</taxon>
        <taxon>Neoptera</taxon>
        <taxon>Endopterygota</taxon>
        <taxon>Lepidoptera</taxon>
        <taxon>Glossata</taxon>
        <taxon>Ditrysia</taxon>
        <taxon>Noctuoidea</taxon>
        <taxon>Noctuidae</taxon>
        <taxon>Amphipyrinae</taxon>
        <taxon>Spodoptera</taxon>
    </lineage>
</organism>
<evidence type="ECO:0000313" key="1">
    <source>
        <dbReference type="EMBL" id="CAH1642223.1"/>
    </source>
</evidence>
<protein>
    <submittedName>
        <fullName evidence="1">Uncharacterized protein</fullName>
    </submittedName>
</protein>
<gene>
    <name evidence="1" type="ORF">SPLIT_LOCUS7579</name>
</gene>
<dbReference type="AlphaFoldDB" id="A0A9P0I9K8"/>
<name>A0A9P0I9K8_SPOLI</name>
<sequence length="64" mass="7171">MVSNRRHGHLEHQRRNKCVTGFLGIRSLRIVGDLGIGEIREGEGNWASGNLTHTTKALHHVSFL</sequence>